<dbReference type="SUPFAM" id="SSF51735">
    <property type="entry name" value="NAD(P)-binding Rossmann-fold domains"/>
    <property type="match status" value="2"/>
</dbReference>
<dbReference type="PROSITE" id="PS01162">
    <property type="entry name" value="QOR_ZETA_CRYSTAL"/>
    <property type="match status" value="1"/>
</dbReference>
<dbReference type="InterPro" id="IPR011032">
    <property type="entry name" value="GroES-like_sf"/>
</dbReference>
<dbReference type="Pfam" id="PF21089">
    <property type="entry name" value="PKS_DH_N"/>
    <property type="match status" value="1"/>
</dbReference>
<dbReference type="Gene3D" id="3.10.129.110">
    <property type="entry name" value="Polyketide synthase dehydratase"/>
    <property type="match status" value="1"/>
</dbReference>
<dbReference type="SMART" id="SM00826">
    <property type="entry name" value="PKS_DH"/>
    <property type="match status" value="1"/>
</dbReference>
<dbReference type="Pfam" id="PF22953">
    <property type="entry name" value="SpnB_Rossmann"/>
    <property type="match status" value="1"/>
</dbReference>
<dbReference type="Pfam" id="PF14765">
    <property type="entry name" value="PS-DH"/>
    <property type="match status" value="1"/>
</dbReference>
<dbReference type="InterPro" id="IPR055123">
    <property type="entry name" value="SpnB-like_Rossmann"/>
</dbReference>
<dbReference type="InterPro" id="IPR036291">
    <property type="entry name" value="NAD(P)-bd_dom_sf"/>
</dbReference>
<dbReference type="SMART" id="SM00827">
    <property type="entry name" value="PKS_AT"/>
    <property type="match status" value="1"/>
</dbReference>
<dbReference type="InterPro" id="IPR049900">
    <property type="entry name" value="PKS_mFAS_DH"/>
</dbReference>
<dbReference type="InterPro" id="IPR049552">
    <property type="entry name" value="PKS_DH_N"/>
</dbReference>
<evidence type="ECO:0000256" key="1">
    <source>
        <dbReference type="ARBA" id="ARBA00022679"/>
    </source>
</evidence>
<gene>
    <name evidence="5" type="ORF">ACFPIJ_47240</name>
</gene>
<feature type="region of interest" description="N-terminal hotdog fold" evidence="3">
    <location>
        <begin position="230"/>
        <end position="357"/>
    </location>
</feature>
<dbReference type="CDD" id="cd05195">
    <property type="entry name" value="enoyl_red"/>
    <property type="match status" value="1"/>
</dbReference>
<dbReference type="RefSeq" id="WP_380126055.1">
    <property type="nucleotide sequence ID" value="NZ_JBHSIU010000072.1"/>
</dbReference>
<dbReference type="PROSITE" id="PS52019">
    <property type="entry name" value="PKS_MFAS_DH"/>
    <property type="match status" value="1"/>
</dbReference>
<keyword evidence="1" id="KW-0808">Transferase</keyword>
<dbReference type="Gene3D" id="3.90.180.10">
    <property type="entry name" value="Medium-chain alcohol dehydrogenases, catalytic domain"/>
    <property type="match status" value="1"/>
</dbReference>
<dbReference type="Gene3D" id="3.30.70.3290">
    <property type="match status" value="1"/>
</dbReference>
<dbReference type="InterPro" id="IPR013154">
    <property type="entry name" value="ADH-like_N"/>
</dbReference>
<dbReference type="InterPro" id="IPR050091">
    <property type="entry name" value="PKS_NRPS_Biosynth_Enz"/>
</dbReference>
<dbReference type="InterPro" id="IPR013149">
    <property type="entry name" value="ADH-like_C"/>
</dbReference>
<accession>A0ABV9WDQ7</accession>
<feature type="region of interest" description="C-terminal hotdog fold" evidence="3">
    <location>
        <begin position="369"/>
        <end position="521"/>
    </location>
</feature>
<dbReference type="InterPro" id="IPR001227">
    <property type="entry name" value="Ac_transferase_dom_sf"/>
</dbReference>
<feature type="active site" description="Proton acceptor; for dehydratase activity" evidence="3">
    <location>
        <position position="262"/>
    </location>
</feature>
<dbReference type="InterPro" id="IPR016035">
    <property type="entry name" value="Acyl_Trfase/lysoPLipase"/>
</dbReference>
<dbReference type="InterPro" id="IPR049551">
    <property type="entry name" value="PKS_DH_C"/>
</dbReference>
<proteinExistence type="predicted"/>
<comment type="caution">
    <text evidence="5">The sequence shown here is derived from an EMBL/GenBank/DDBJ whole genome shotgun (WGS) entry which is preliminary data.</text>
</comment>
<evidence type="ECO:0000313" key="5">
    <source>
        <dbReference type="EMBL" id="MFC5005416.1"/>
    </source>
</evidence>
<feature type="domain" description="PKS/mFAS DH" evidence="4">
    <location>
        <begin position="230"/>
        <end position="521"/>
    </location>
</feature>
<dbReference type="Gene3D" id="3.40.366.10">
    <property type="entry name" value="Malonyl-Coenzyme A Acyl Carrier Protein, domain 2"/>
    <property type="match status" value="1"/>
</dbReference>
<feature type="non-terminal residue" evidence="5">
    <location>
        <position position="961"/>
    </location>
</feature>
<dbReference type="Pfam" id="PF00107">
    <property type="entry name" value="ADH_zinc_N"/>
    <property type="match status" value="1"/>
</dbReference>
<dbReference type="Proteomes" id="UP001595912">
    <property type="component" value="Unassembled WGS sequence"/>
</dbReference>
<organism evidence="5 6">
    <name type="scientific">Dactylosporangium cerinum</name>
    <dbReference type="NCBI Taxonomy" id="1434730"/>
    <lineage>
        <taxon>Bacteria</taxon>
        <taxon>Bacillati</taxon>
        <taxon>Actinomycetota</taxon>
        <taxon>Actinomycetes</taxon>
        <taxon>Micromonosporales</taxon>
        <taxon>Micromonosporaceae</taxon>
        <taxon>Dactylosporangium</taxon>
    </lineage>
</organism>
<evidence type="ECO:0000256" key="3">
    <source>
        <dbReference type="PROSITE-ProRule" id="PRU01363"/>
    </source>
</evidence>
<dbReference type="GO" id="GO:0016746">
    <property type="term" value="F:acyltransferase activity"/>
    <property type="evidence" value="ECO:0007669"/>
    <property type="project" value="UniProtKB-KW"/>
</dbReference>
<dbReference type="Pfam" id="PF08240">
    <property type="entry name" value="ADH_N"/>
    <property type="match status" value="1"/>
</dbReference>
<evidence type="ECO:0000256" key="2">
    <source>
        <dbReference type="ARBA" id="ARBA00023315"/>
    </source>
</evidence>
<dbReference type="InterPro" id="IPR042104">
    <property type="entry name" value="PKS_dehydratase_sf"/>
</dbReference>
<reference evidence="6" key="1">
    <citation type="journal article" date="2019" name="Int. J. Syst. Evol. Microbiol.">
        <title>The Global Catalogue of Microorganisms (GCM) 10K type strain sequencing project: providing services to taxonomists for standard genome sequencing and annotation.</title>
        <authorList>
            <consortium name="The Broad Institute Genomics Platform"/>
            <consortium name="The Broad Institute Genome Sequencing Center for Infectious Disease"/>
            <person name="Wu L."/>
            <person name="Ma J."/>
        </authorList>
    </citation>
    <scope>NUCLEOTIDE SEQUENCE [LARGE SCALE GENOMIC DNA]</scope>
    <source>
        <strain evidence="6">CGMCC 4.7152</strain>
    </source>
</reference>
<evidence type="ECO:0000313" key="6">
    <source>
        <dbReference type="Proteomes" id="UP001595912"/>
    </source>
</evidence>
<dbReference type="PANTHER" id="PTHR43775:SF51">
    <property type="entry name" value="INACTIVE PHENOLPHTHIOCEROL SYNTHESIS POLYKETIDE SYNTHASE TYPE I PKS1-RELATED"/>
    <property type="match status" value="1"/>
</dbReference>
<evidence type="ECO:0000259" key="4">
    <source>
        <dbReference type="PROSITE" id="PS52019"/>
    </source>
</evidence>
<keyword evidence="2 5" id="KW-0012">Acyltransferase</keyword>
<dbReference type="InterPro" id="IPR020843">
    <property type="entry name" value="ER"/>
</dbReference>
<name>A0ABV9WDQ7_9ACTN</name>
<dbReference type="InterPro" id="IPR020807">
    <property type="entry name" value="PKS_DH"/>
</dbReference>
<feature type="active site" description="Proton donor; for dehydratase activity" evidence="3">
    <location>
        <position position="430"/>
    </location>
</feature>
<dbReference type="EMBL" id="JBHSIU010000072">
    <property type="protein sequence ID" value="MFC5005416.1"/>
    <property type="molecule type" value="Genomic_DNA"/>
</dbReference>
<keyword evidence="6" id="KW-1185">Reference proteome</keyword>
<dbReference type="SUPFAM" id="SSF50129">
    <property type="entry name" value="GroES-like"/>
    <property type="match status" value="1"/>
</dbReference>
<protein>
    <submittedName>
        <fullName evidence="5">Acyltransferase domain-containing protein</fullName>
    </submittedName>
</protein>
<dbReference type="SMART" id="SM00829">
    <property type="entry name" value="PKS_ER"/>
    <property type="match status" value="1"/>
</dbReference>
<sequence length="961" mass="99040">MERWAGALSLAAVNGPASVVVSGRSEALEGFVAQCQADGVRARAVPVDYASHSVQIESIRAELLEVLGDVVPVSGGVPFYSTVTGGVLDTAGLDAGYWYRNLRQTVEFGDTVGVLLAEGCRVFLEVSPHQVLTGGIQESFDAVLAVPAEGTVLGSLRRDESDVQRLLLSMAQAFTAGVGVRWPAVFAGVQGTRVDLPTYAFQRERFWLRPGSPAAGAGDVAAAGLGAAGHPLLGAVTALAEGDGVLWTGRLSARTHPWLADHVMAGAVLFPGTGFVELAVCAGQRAGCGVLEELTLTAPLVFSGDGAVQVQVWVGGPQEKSGRRPVNIYSRPDTGEDSGDGWVRHATGVLSPAMQAPAFDLTVWPPSGAVPVDVDGLYEQSAETGFGYGPTFQGLQAVWRRDGEVFAEVALPEPAAQEAGLFGMHPALLDAALHPALLDAGLLKGLLEAEQSDGSDGDDGVRLPFAWSGVSVFAAGAAALRVRLTQADDGGLSLDVADGAGVPVAVVGSLVARPVAVEQLHAAADAHGDRLFQVDWVTSTGVGPVPASARWAVLGAEGPDASGLVGALQSVGAGVQQYPDLAGLRQAVADGVPMPDLVLAADIPVSADGEVGERVRAVTGWALELVQSWLADDQLGTARLVVLTRNAVAVDAGAGVGGVDAVLAPVWGLVRAAQSENPDRIVLVDLDARSASRRSLPAVLGGDEPQLAIRDGHAFAPRLVRTAADAMSVPVAPWRLDISSRGVLENLALVSYAQTDEPVEAGQVRIAVHASGVNFRDVLNALDLYPDGPGPLGLEGAGTVVDVGAGVTDVVVGDRVMGLFVQGLHSVVTTDHRLVVKMPPGWSFTTAASVPAVFLTAYYALYDLAGLRAGESVLIHAASGGVGMAAVQLAKHLGAEVFGTASAGKTAALRALGLQGDRVASSRTLDFEEQFLTATRGRGMDVVLNSLAREFVDASLRTLPA</sequence>
<dbReference type="InterPro" id="IPR014043">
    <property type="entry name" value="Acyl_transferase_dom"/>
</dbReference>
<dbReference type="Pfam" id="PF00698">
    <property type="entry name" value="Acyl_transf_1"/>
    <property type="match status" value="1"/>
</dbReference>
<dbReference type="SUPFAM" id="SSF52151">
    <property type="entry name" value="FabD/lysophospholipase-like"/>
    <property type="match status" value="1"/>
</dbReference>
<dbReference type="InterPro" id="IPR002364">
    <property type="entry name" value="Quin_OxRdtase/zeta-crystal_CS"/>
</dbReference>
<dbReference type="Gene3D" id="3.40.50.11460">
    <property type="match status" value="1"/>
</dbReference>
<dbReference type="PANTHER" id="PTHR43775">
    <property type="entry name" value="FATTY ACID SYNTHASE"/>
    <property type="match status" value="1"/>
</dbReference>